<evidence type="ECO:0000256" key="1">
    <source>
        <dbReference type="ARBA" id="ARBA00004123"/>
    </source>
</evidence>
<keyword evidence="3" id="KW-0539">Nucleus</keyword>
<proteinExistence type="inferred from homology"/>
<dbReference type="SUPFAM" id="SSF46785">
    <property type="entry name" value="Winged helix' DNA-binding domain"/>
    <property type="match status" value="1"/>
</dbReference>
<feature type="region of interest" description="Disordered" evidence="5">
    <location>
        <begin position="371"/>
        <end position="408"/>
    </location>
</feature>
<dbReference type="PANTHER" id="PTHR10015">
    <property type="entry name" value="HEAT SHOCK TRANSCRIPTION FACTOR"/>
    <property type="match status" value="1"/>
</dbReference>
<dbReference type="Pfam" id="PF00447">
    <property type="entry name" value="HSF_DNA-bind"/>
    <property type="match status" value="1"/>
</dbReference>
<dbReference type="InterPro" id="IPR000232">
    <property type="entry name" value="HSF_DNA-bd"/>
</dbReference>
<dbReference type="AlphaFoldDB" id="A0ABD3MCZ2"/>
<keyword evidence="2" id="KW-0238">DNA-binding</keyword>
<keyword evidence="8" id="KW-1185">Reference proteome</keyword>
<protein>
    <recommendedName>
        <fullName evidence="6">HSF-type DNA-binding domain-containing protein</fullName>
    </recommendedName>
</protein>
<accession>A0ABD3MCZ2</accession>
<dbReference type="Gene3D" id="1.10.10.10">
    <property type="entry name" value="Winged helix-like DNA-binding domain superfamily/Winged helix DNA-binding domain"/>
    <property type="match status" value="1"/>
</dbReference>
<dbReference type="InterPro" id="IPR036388">
    <property type="entry name" value="WH-like_DNA-bd_sf"/>
</dbReference>
<dbReference type="GO" id="GO:0005634">
    <property type="term" value="C:nucleus"/>
    <property type="evidence" value="ECO:0007669"/>
    <property type="project" value="UniProtKB-SubCell"/>
</dbReference>
<gene>
    <name evidence="7" type="ORF">ACHAWU_010118</name>
</gene>
<dbReference type="Proteomes" id="UP001530293">
    <property type="component" value="Unassembled WGS sequence"/>
</dbReference>
<feature type="region of interest" description="Disordered" evidence="5">
    <location>
        <begin position="82"/>
        <end position="104"/>
    </location>
</feature>
<evidence type="ECO:0000313" key="8">
    <source>
        <dbReference type="Proteomes" id="UP001530293"/>
    </source>
</evidence>
<dbReference type="EMBL" id="JALLBG020000144">
    <property type="protein sequence ID" value="KAL3761941.1"/>
    <property type="molecule type" value="Genomic_DNA"/>
</dbReference>
<organism evidence="7 8">
    <name type="scientific">Discostella pseudostelligera</name>
    <dbReference type="NCBI Taxonomy" id="259834"/>
    <lineage>
        <taxon>Eukaryota</taxon>
        <taxon>Sar</taxon>
        <taxon>Stramenopiles</taxon>
        <taxon>Ochrophyta</taxon>
        <taxon>Bacillariophyta</taxon>
        <taxon>Coscinodiscophyceae</taxon>
        <taxon>Thalassiosirophycidae</taxon>
        <taxon>Stephanodiscales</taxon>
        <taxon>Stephanodiscaceae</taxon>
        <taxon>Discostella</taxon>
    </lineage>
</organism>
<dbReference type="FunFam" id="1.10.10.10:FF:000479">
    <property type="entry name" value="Predicted protein"/>
    <property type="match status" value="1"/>
</dbReference>
<evidence type="ECO:0000256" key="3">
    <source>
        <dbReference type="ARBA" id="ARBA00023242"/>
    </source>
</evidence>
<evidence type="ECO:0000256" key="2">
    <source>
        <dbReference type="ARBA" id="ARBA00023125"/>
    </source>
</evidence>
<dbReference type="GO" id="GO:0003677">
    <property type="term" value="F:DNA binding"/>
    <property type="evidence" value="ECO:0007669"/>
    <property type="project" value="UniProtKB-KW"/>
</dbReference>
<evidence type="ECO:0000256" key="4">
    <source>
        <dbReference type="RuleBase" id="RU004020"/>
    </source>
</evidence>
<dbReference type="InterPro" id="IPR036390">
    <property type="entry name" value="WH_DNA-bd_sf"/>
</dbReference>
<feature type="domain" description="HSF-type DNA-binding" evidence="6">
    <location>
        <begin position="116"/>
        <end position="222"/>
    </location>
</feature>
<evidence type="ECO:0000313" key="7">
    <source>
        <dbReference type="EMBL" id="KAL3761941.1"/>
    </source>
</evidence>
<reference evidence="7 8" key="1">
    <citation type="submission" date="2024-10" db="EMBL/GenBank/DDBJ databases">
        <title>Updated reference genomes for cyclostephanoid diatoms.</title>
        <authorList>
            <person name="Roberts W.R."/>
            <person name="Alverson A.J."/>
        </authorList>
    </citation>
    <scope>NUCLEOTIDE SEQUENCE [LARGE SCALE GENOMIC DNA]</scope>
    <source>
        <strain evidence="7 8">AJA232-27</strain>
    </source>
</reference>
<evidence type="ECO:0000256" key="5">
    <source>
        <dbReference type="SAM" id="MobiDB-lite"/>
    </source>
</evidence>
<comment type="caution">
    <text evidence="7">The sequence shown here is derived from an EMBL/GenBank/DDBJ whole genome shotgun (WGS) entry which is preliminary data.</text>
</comment>
<feature type="compositionally biased region" description="Polar residues" evidence="5">
    <location>
        <begin position="82"/>
        <end position="98"/>
    </location>
</feature>
<dbReference type="PANTHER" id="PTHR10015:SF206">
    <property type="entry name" value="HSF-TYPE DNA-BINDING DOMAIN-CONTAINING PROTEIN"/>
    <property type="match status" value="1"/>
</dbReference>
<comment type="similarity">
    <text evidence="4">Belongs to the HSF family.</text>
</comment>
<dbReference type="SMART" id="SM00415">
    <property type="entry name" value="HSF"/>
    <property type="match status" value="1"/>
</dbReference>
<name>A0ABD3MCZ2_9STRA</name>
<comment type="subcellular location">
    <subcellularLocation>
        <location evidence="1">Nucleus</location>
    </subcellularLocation>
</comment>
<sequence length="408" mass="45591">MMNSISASLPQQTTNVMIPLQHDQVLTMLNQQGTTIGQQQQHPNLMNGFIMNKNSNAASVLNTIGGWNTCYHTGAGTSTSVEPRYTNSMRTIPPTSSRTDFDPNLLSLPKKRKHKAKELFPQKLMRVLSIEECQHAMRWMPDGCSFCIIDSQALVNFVLPKYFKEAKFSSFTRKLNRWGFKHFSLPPSEQSLSEREISIYCHDNFLRHIPSLCEQMNGGYRKSQEVGVILGSRNTQDGMQLALQQQQQHSMMMTLNQLRQIEQQRMTMLQQLMEQEQRMMIQSHQFQQGGSHPGALLVGQAGRVGGASMIGNSNMIGLNDNPSSLFGRNLDNFVNNSSTQGLNRISQGLMPNLPNRDMDFILGALSSTSNVAGKPFTTNNANNPGEKYQPNSQFFCNNSSPNTGSDSG</sequence>
<dbReference type="PRINTS" id="PR00056">
    <property type="entry name" value="HSFDOMAIN"/>
</dbReference>
<evidence type="ECO:0000259" key="6">
    <source>
        <dbReference type="SMART" id="SM00415"/>
    </source>
</evidence>